<name>A0A562LDZ7_9GAMM</name>
<evidence type="ECO:0008006" key="4">
    <source>
        <dbReference type="Google" id="ProtNLM"/>
    </source>
</evidence>
<evidence type="ECO:0000256" key="1">
    <source>
        <dbReference type="SAM" id="SignalP"/>
    </source>
</evidence>
<protein>
    <recommendedName>
        <fullName evidence="4">UrcA family protein</fullName>
    </recommendedName>
</protein>
<keyword evidence="3" id="KW-1185">Reference proteome</keyword>
<organism evidence="2 3">
    <name type="scientific">Luteimonas cucumeris</name>
    <dbReference type="NCBI Taxonomy" id="985012"/>
    <lineage>
        <taxon>Bacteria</taxon>
        <taxon>Pseudomonadati</taxon>
        <taxon>Pseudomonadota</taxon>
        <taxon>Gammaproteobacteria</taxon>
        <taxon>Lysobacterales</taxon>
        <taxon>Lysobacteraceae</taxon>
        <taxon>Luteimonas</taxon>
    </lineage>
</organism>
<evidence type="ECO:0000313" key="3">
    <source>
        <dbReference type="Proteomes" id="UP000315167"/>
    </source>
</evidence>
<proteinExistence type="predicted"/>
<dbReference type="OrthoDB" id="9923982at2"/>
<dbReference type="RefSeq" id="WP_144897699.1">
    <property type="nucleotide sequence ID" value="NZ_VLKN01000001.1"/>
</dbReference>
<comment type="caution">
    <text evidence="2">The sequence shown here is derived from an EMBL/GenBank/DDBJ whole genome shotgun (WGS) entry which is preliminary data.</text>
</comment>
<sequence length="103" mass="10962">MKYRMSVALPLLLASTAVIAQQALPAVEVRAETEESLTVDCLDPREPSLKDVERVLAINDPTQTVGLRSKLMTAAAEACAASAARIKVARTGSGKALTWEPLN</sequence>
<dbReference type="Proteomes" id="UP000315167">
    <property type="component" value="Unassembled WGS sequence"/>
</dbReference>
<accession>A0A562LDZ7</accession>
<gene>
    <name evidence="2" type="ORF">IP90_00171</name>
</gene>
<feature type="chain" id="PRO_5021868340" description="UrcA family protein" evidence="1">
    <location>
        <begin position="21"/>
        <end position="103"/>
    </location>
</feature>
<evidence type="ECO:0000313" key="2">
    <source>
        <dbReference type="EMBL" id="TWI05909.1"/>
    </source>
</evidence>
<keyword evidence="1" id="KW-0732">Signal</keyword>
<reference evidence="2 3" key="1">
    <citation type="journal article" date="2015" name="Stand. Genomic Sci.">
        <title>Genomic Encyclopedia of Bacterial and Archaeal Type Strains, Phase III: the genomes of soil and plant-associated and newly described type strains.</title>
        <authorList>
            <person name="Whitman W.B."/>
            <person name="Woyke T."/>
            <person name="Klenk H.P."/>
            <person name="Zhou Y."/>
            <person name="Lilburn T.G."/>
            <person name="Beck B.J."/>
            <person name="De Vos P."/>
            <person name="Vandamme P."/>
            <person name="Eisen J.A."/>
            <person name="Garrity G."/>
            <person name="Hugenholtz P."/>
            <person name="Kyrpides N.C."/>
        </authorList>
    </citation>
    <scope>NUCLEOTIDE SEQUENCE [LARGE SCALE GENOMIC DNA]</scope>
    <source>
        <strain evidence="2 3">CGMCC 1.10821</strain>
    </source>
</reference>
<dbReference type="EMBL" id="VLKN01000001">
    <property type="protein sequence ID" value="TWI05909.1"/>
    <property type="molecule type" value="Genomic_DNA"/>
</dbReference>
<feature type="signal peptide" evidence="1">
    <location>
        <begin position="1"/>
        <end position="20"/>
    </location>
</feature>
<dbReference type="AlphaFoldDB" id="A0A562LDZ7"/>